<dbReference type="AlphaFoldDB" id="G4YIE4"/>
<keyword evidence="2" id="KW-1185">Reference proteome</keyword>
<sequence length="184" mass="20275">MVSTNLFALFKPDVLGTAGFAYGRTTSEPQQGYFDVTEEEAMSGVGTYVGSTLCVARVLQGKPKVWEYGTVVGYSWRAATKEGVLHVTFTTETCDDPFVMEELHDLPLETYALRPCFQIGVADVMPAEMKSIHTAVHAHFNGSGQTARRSSATILRKVSMNLINESQVVPLFNLAKTRVDYLEI</sequence>
<evidence type="ECO:0000313" key="2">
    <source>
        <dbReference type="Proteomes" id="UP000002640"/>
    </source>
</evidence>
<reference evidence="1 2" key="1">
    <citation type="journal article" date="2006" name="Science">
        <title>Phytophthora genome sequences uncover evolutionary origins and mechanisms of pathogenesis.</title>
        <authorList>
            <person name="Tyler B.M."/>
            <person name="Tripathy S."/>
            <person name="Zhang X."/>
            <person name="Dehal P."/>
            <person name="Jiang R.H."/>
            <person name="Aerts A."/>
            <person name="Arredondo F.D."/>
            <person name="Baxter L."/>
            <person name="Bensasson D."/>
            <person name="Beynon J.L."/>
            <person name="Chapman J."/>
            <person name="Damasceno C.M."/>
            <person name="Dorrance A.E."/>
            <person name="Dou D."/>
            <person name="Dickerman A.W."/>
            <person name="Dubchak I.L."/>
            <person name="Garbelotto M."/>
            <person name="Gijzen M."/>
            <person name="Gordon S.G."/>
            <person name="Govers F."/>
            <person name="Grunwald N.J."/>
            <person name="Huang W."/>
            <person name="Ivors K.L."/>
            <person name="Jones R.W."/>
            <person name="Kamoun S."/>
            <person name="Krampis K."/>
            <person name="Lamour K.H."/>
            <person name="Lee M.K."/>
            <person name="McDonald W.H."/>
            <person name="Medina M."/>
            <person name="Meijer H.J."/>
            <person name="Nordberg E.K."/>
            <person name="Maclean D.J."/>
            <person name="Ospina-Giraldo M.D."/>
            <person name="Morris P.F."/>
            <person name="Phuntumart V."/>
            <person name="Putnam N.H."/>
            <person name="Rash S."/>
            <person name="Rose J.K."/>
            <person name="Sakihama Y."/>
            <person name="Salamov A.A."/>
            <person name="Savidor A."/>
            <person name="Scheuring C.F."/>
            <person name="Smith B.M."/>
            <person name="Sobral B.W."/>
            <person name="Terry A."/>
            <person name="Torto-Alalibo T.A."/>
            <person name="Win J."/>
            <person name="Xu Z."/>
            <person name="Zhang H."/>
            <person name="Grigoriev I.V."/>
            <person name="Rokhsar D.S."/>
            <person name="Boore J.L."/>
        </authorList>
    </citation>
    <scope>NUCLEOTIDE SEQUENCE [LARGE SCALE GENOMIC DNA]</scope>
    <source>
        <strain evidence="1 2">P6497</strain>
    </source>
</reference>
<accession>G4YIE4</accession>
<proteinExistence type="predicted"/>
<dbReference type="GeneID" id="20652825"/>
<organism evidence="1 2">
    <name type="scientific">Phytophthora sojae (strain P6497)</name>
    <name type="common">Soybean stem and root rot agent</name>
    <name type="synonym">Phytophthora megasperma f. sp. glycines</name>
    <dbReference type="NCBI Taxonomy" id="1094619"/>
    <lineage>
        <taxon>Eukaryota</taxon>
        <taxon>Sar</taxon>
        <taxon>Stramenopiles</taxon>
        <taxon>Oomycota</taxon>
        <taxon>Peronosporomycetes</taxon>
        <taxon>Peronosporales</taxon>
        <taxon>Peronosporaceae</taxon>
        <taxon>Phytophthora</taxon>
    </lineage>
</organism>
<name>G4YIE4_PHYSP</name>
<dbReference type="EMBL" id="JH159151">
    <property type="protein sequence ID" value="EGZ27747.1"/>
    <property type="molecule type" value="Genomic_DNA"/>
</dbReference>
<gene>
    <name evidence="1" type="ORF">PHYSODRAFT_447255</name>
</gene>
<protein>
    <submittedName>
        <fullName evidence="1">Uncharacterized protein</fullName>
    </submittedName>
</protein>
<dbReference type="OMA" id="QGKPKVW"/>
<feature type="non-terminal residue" evidence="1">
    <location>
        <position position="184"/>
    </location>
</feature>
<dbReference type="InParanoid" id="G4YIE4"/>
<dbReference type="RefSeq" id="XP_009515022.1">
    <property type="nucleotide sequence ID" value="XM_009516727.1"/>
</dbReference>
<dbReference type="KEGG" id="psoj:PHYSODRAFT_447255"/>
<dbReference type="Proteomes" id="UP000002640">
    <property type="component" value="Unassembled WGS sequence"/>
</dbReference>
<evidence type="ECO:0000313" key="1">
    <source>
        <dbReference type="EMBL" id="EGZ27747.1"/>
    </source>
</evidence>